<evidence type="ECO:0000259" key="5">
    <source>
        <dbReference type="Pfam" id="PF00460"/>
    </source>
</evidence>
<dbReference type="Pfam" id="PF00460">
    <property type="entry name" value="Flg_bb_rod"/>
    <property type="match status" value="1"/>
</dbReference>
<feature type="domain" description="Flagellar basal-body/hook protein C-terminal" evidence="6">
    <location>
        <begin position="219"/>
        <end position="263"/>
    </location>
</feature>
<dbReference type="Pfam" id="PF06429">
    <property type="entry name" value="Flg_bbr_C"/>
    <property type="match status" value="1"/>
</dbReference>
<evidence type="ECO:0000259" key="7">
    <source>
        <dbReference type="Pfam" id="PF22692"/>
    </source>
</evidence>
<name>W8T459_PEPAC</name>
<organism evidence="8 9">
    <name type="scientific">Peptoclostridium acidaminophilum DSM 3953</name>
    <dbReference type="NCBI Taxonomy" id="1286171"/>
    <lineage>
        <taxon>Bacteria</taxon>
        <taxon>Bacillati</taxon>
        <taxon>Bacillota</taxon>
        <taxon>Clostridia</taxon>
        <taxon>Peptostreptococcales</taxon>
        <taxon>Peptoclostridiaceae</taxon>
        <taxon>Peptoclostridium</taxon>
    </lineage>
</organism>
<dbReference type="RefSeq" id="WP_025434647.1">
    <property type="nucleotide sequence ID" value="NZ_CP007452.1"/>
</dbReference>
<dbReference type="InterPro" id="IPR053967">
    <property type="entry name" value="LlgE_F_G-like_D1"/>
</dbReference>
<dbReference type="HOGENOM" id="CLU_013687_0_1_9"/>
<comment type="subcellular location">
    <subcellularLocation>
        <location evidence="4">Bacterial flagellum basal body</location>
    </subcellularLocation>
</comment>
<dbReference type="NCBIfam" id="TIGR03506">
    <property type="entry name" value="FlgEFG_subfam"/>
    <property type="match status" value="2"/>
</dbReference>
<keyword evidence="4" id="KW-0975">Bacterial flagellum</keyword>
<dbReference type="InterPro" id="IPR012834">
    <property type="entry name" value="FlgG_G_neg"/>
</dbReference>
<keyword evidence="9" id="KW-1185">Reference proteome</keyword>
<dbReference type="GO" id="GO:0071978">
    <property type="term" value="P:bacterial-type flagellum-dependent swarming motility"/>
    <property type="evidence" value="ECO:0007669"/>
    <property type="project" value="TreeGrafter"/>
</dbReference>
<keyword evidence="8" id="KW-0966">Cell projection</keyword>
<dbReference type="InterPro" id="IPR037925">
    <property type="entry name" value="FlgE/F/G-like"/>
</dbReference>
<dbReference type="PATRIC" id="fig|1286171.3.peg.242"/>
<reference evidence="8 9" key="1">
    <citation type="journal article" date="2014" name="Genome Announc.">
        <title>Complete Genome Sequence of Amino Acid-Utilizing Eubacterium acidaminophilum al-2 (DSM 3953).</title>
        <authorList>
            <person name="Poehlein A."/>
            <person name="Andreesen J.R."/>
            <person name="Daniel R."/>
        </authorList>
    </citation>
    <scope>NUCLEOTIDE SEQUENCE [LARGE SCALE GENOMIC DNA]</scope>
    <source>
        <strain evidence="8 9">DSM 3953</strain>
    </source>
</reference>
<dbReference type="EMBL" id="CP007452">
    <property type="protein sequence ID" value="AHM55605.1"/>
    <property type="molecule type" value="Genomic_DNA"/>
</dbReference>
<evidence type="ECO:0000259" key="6">
    <source>
        <dbReference type="Pfam" id="PF06429"/>
    </source>
</evidence>
<protein>
    <recommendedName>
        <fullName evidence="2 3">Flagellar basal-body rod protein FlgG</fullName>
    </recommendedName>
</protein>
<dbReference type="PANTHER" id="PTHR30435">
    <property type="entry name" value="FLAGELLAR PROTEIN"/>
    <property type="match status" value="1"/>
</dbReference>
<dbReference type="KEGG" id="eac:EAL2_c03020"/>
<dbReference type="SUPFAM" id="SSF117143">
    <property type="entry name" value="Flagellar hook protein flgE"/>
    <property type="match status" value="1"/>
</dbReference>
<dbReference type="PANTHER" id="PTHR30435:SF19">
    <property type="entry name" value="FLAGELLAR BASAL-BODY ROD PROTEIN FLGG"/>
    <property type="match status" value="1"/>
</dbReference>
<dbReference type="InterPro" id="IPR001444">
    <property type="entry name" value="Flag_bb_rod_N"/>
</dbReference>
<comment type="similarity">
    <text evidence="1 4">Belongs to the flagella basal body rod proteins family.</text>
</comment>
<evidence type="ECO:0000256" key="1">
    <source>
        <dbReference type="ARBA" id="ARBA00009677"/>
    </source>
</evidence>
<dbReference type="NCBIfam" id="TIGR02488">
    <property type="entry name" value="flgG_G_neg"/>
    <property type="match status" value="1"/>
</dbReference>
<dbReference type="InterPro" id="IPR020013">
    <property type="entry name" value="Flagellar_FlgE/F/G"/>
</dbReference>
<dbReference type="GO" id="GO:0009426">
    <property type="term" value="C:bacterial-type flagellum basal body, distal rod"/>
    <property type="evidence" value="ECO:0007669"/>
    <property type="project" value="UniProtKB-UniRule"/>
</dbReference>
<feature type="domain" description="Flagellar basal body rod protein N-terminal" evidence="5">
    <location>
        <begin position="7"/>
        <end position="35"/>
    </location>
</feature>
<evidence type="ECO:0000256" key="4">
    <source>
        <dbReference type="RuleBase" id="RU362116"/>
    </source>
</evidence>
<dbReference type="OrthoDB" id="9804559at2"/>
<accession>W8T459</accession>
<dbReference type="STRING" id="1286171.EAL2_c03020"/>
<keyword evidence="8" id="KW-0282">Flagellum</keyword>
<feature type="domain" description="Flagellar hook protein FlgE/F/G-like D1" evidence="7">
    <location>
        <begin position="94"/>
        <end position="165"/>
    </location>
</feature>
<keyword evidence="8" id="KW-0969">Cilium</keyword>
<evidence type="ECO:0000313" key="8">
    <source>
        <dbReference type="EMBL" id="AHM55605.1"/>
    </source>
</evidence>
<evidence type="ECO:0000256" key="2">
    <source>
        <dbReference type="ARBA" id="ARBA00017948"/>
    </source>
</evidence>
<dbReference type="InterPro" id="IPR010930">
    <property type="entry name" value="Flg_bb/hook_C_dom"/>
</dbReference>
<sequence length="266" mass="29309">MMRGLWSAASGMKAQQLNIDNISNNLANVNTTGYKKMRVEFKDLLYENIKQSNLSEGEGSPVNLQVGHGVMYSATSRNFENGSFESTNNSTDLALDGSGFFGIYNPATDEMFYTRDGSFKLSVDGDTRKLVTSEGYSVLTEDEDEIVLEDGQTDLTVDEAGRVTVKTADGEIEEMGTIAIYEFLNPAGLEAVGSNLYKATNASGEELMLEGEERKTKMRQGYLEASNVQIVEEMIKLITAQRAYDINSKAIQTADEMMQTANNVKR</sequence>
<dbReference type="InterPro" id="IPR012836">
    <property type="entry name" value="FlgF"/>
</dbReference>
<dbReference type="eggNOG" id="COG4786">
    <property type="taxonomic scope" value="Bacteria"/>
</dbReference>
<evidence type="ECO:0000313" key="9">
    <source>
        <dbReference type="Proteomes" id="UP000019591"/>
    </source>
</evidence>
<gene>
    <name evidence="8" type="primary">flgG</name>
    <name evidence="8" type="ORF">EAL2_c03020</name>
</gene>
<evidence type="ECO:0000256" key="3">
    <source>
        <dbReference type="NCBIfam" id="TIGR02488"/>
    </source>
</evidence>
<dbReference type="NCBIfam" id="TIGR02490">
    <property type="entry name" value="flgF"/>
    <property type="match status" value="1"/>
</dbReference>
<dbReference type="Proteomes" id="UP000019591">
    <property type="component" value="Chromosome"/>
</dbReference>
<dbReference type="AlphaFoldDB" id="W8T459"/>
<dbReference type="Pfam" id="PF22692">
    <property type="entry name" value="LlgE_F_G_D1"/>
    <property type="match status" value="1"/>
</dbReference>
<proteinExistence type="inferred from homology"/>